<protein>
    <submittedName>
        <fullName evidence="1">Uncharacterized protein</fullName>
    </submittedName>
</protein>
<reference evidence="1" key="1">
    <citation type="journal article" date="2014" name="Front. Microbiol.">
        <title>High frequency of phylogenetically diverse reductive dehalogenase-homologous genes in deep subseafloor sedimentary metagenomes.</title>
        <authorList>
            <person name="Kawai M."/>
            <person name="Futagami T."/>
            <person name="Toyoda A."/>
            <person name="Takaki Y."/>
            <person name="Nishi S."/>
            <person name="Hori S."/>
            <person name="Arai W."/>
            <person name="Tsubouchi T."/>
            <person name="Morono Y."/>
            <person name="Uchiyama I."/>
            <person name="Ito T."/>
            <person name="Fujiyama A."/>
            <person name="Inagaki F."/>
            <person name="Takami H."/>
        </authorList>
    </citation>
    <scope>NUCLEOTIDE SEQUENCE</scope>
    <source>
        <strain evidence="1">Expedition CK06-06</strain>
    </source>
</reference>
<evidence type="ECO:0000313" key="1">
    <source>
        <dbReference type="EMBL" id="GAH46018.1"/>
    </source>
</evidence>
<organism evidence="1">
    <name type="scientific">marine sediment metagenome</name>
    <dbReference type="NCBI Taxonomy" id="412755"/>
    <lineage>
        <taxon>unclassified sequences</taxon>
        <taxon>metagenomes</taxon>
        <taxon>ecological metagenomes</taxon>
    </lineage>
</organism>
<feature type="non-terminal residue" evidence="1">
    <location>
        <position position="1"/>
    </location>
</feature>
<name>X1HL54_9ZZZZ</name>
<dbReference type="EMBL" id="BARU01008904">
    <property type="protein sequence ID" value="GAH46018.1"/>
    <property type="molecule type" value="Genomic_DNA"/>
</dbReference>
<sequence>EIKVKVQRKGCQVYAQGGFFNPKPFTEFSEMEKRFHLFDLAMSENPQFQVPYILPSIALPCSEKKESNLVMLSEIHIDKIKEITRGETEVLTLIFDEENNIADSQKGEVNFYTIPQKKIYLYSISSLLPGKHECRLVLRDTKTGKGAVASSLVVIPEPSGPGIKLFPPLLLIPEKQAVYLKLSKDQKKGIVKESLSIKDIYSFLPNNYSPLVEEVDWGILKLLAVLRLSIVDVQECDIEISAHLINHSSNKKIPLPNSSILYSENKEGIEVLLVEFRLPELEPGKYSMKIIAEEMTTQARSQVSQTFKVR</sequence>
<accession>X1HL54</accession>
<gene>
    <name evidence="1" type="ORF">S03H2_17287</name>
</gene>
<comment type="caution">
    <text evidence="1">The sequence shown here is derived from an EMBL/GenBank/DDBJ whole genome shotgun (WGS) entry which is preliminary data.</text>
</comment>
<proteinExistence type="predicted"/>
<dbReference type="AlphaFoldDB" id="X1HL54"/>